<organism evidence="2 3">
    <name type="scientific">Bacillus mojavensis</name>
    <dbReference type="NCBI Taxonomy" id="72360"/>
    <lineage>
        <taxon>Bacteria</taxon>
        <taxon>Bacillati</taxon>
        <taxon>Bacillota</taxon>
        <taxon>Bacilli</taxon>
        <taxon>Bacillales</taxon>
        <taxon>Bacillaceae</taxon>
        <taxon>Bacillus</taxon>
    </lineage>
</organism>
<sequence length="310" mass="34409">MSGKLLHCKACGQETAKGVKKCPNCGKDQRNFFMRHKIITFILAIVVIIFIIANIGNSGDSQASTTTTSTASEKSTKTVQKADMEKLYTNADQFKNYKVDLYVKVFGVEQDDDGTYLQGYNNPEKLSKNTIIISDDSDLDIKDDDIIHVVGTVKDKYDGENALGGSVSAPRIIADSIEKSDYATAFAPAQKTINVDKTQNQHGFALTLQKVELAEKETRLYVKIENKSQDEISFYDFNAKITADNKQIEPKSDLSEYPEIQSEILPGVKTEGVIVFPKIESKTANVILEGSSENYDITINPFTFEVNLDQ</sequence>
<gene>
    <name evidence="2" type="ORF">MOD07_02845</name>
</gene>
<evidence type="ECO:0000313" key="2">
    <source>
        <dbReference type="EMBL" id="MCY8508498.1"/>
    </source>
</evidence>
<protein>
    <submittedName>
        <fullName evidence="2">DUF4352 domain-containing protein</fullName>
    </submittedName>
</protein>
<keyword evidence="1" id="KW-1133">Transmembrane helix</keyword>
<name>A0AAP3CRA5_BACMO</name>
<proteinExistence type="predicted"/>
<evidence type="ECO:0000313" key="3">
    <source>
        <dbReference type="Proteomes" id="UP001075387"/>
    </source>
</evidence>
<evidence type="ECO:0000256" key="1">
    <source>
        <dbReference type="SAM" id="Phobius"/>
    </source>
</evidence>
<dbReference type="AlphaFoldDB" id="A0AAP3CRA5"/>
<feature type="transmembrane region" description="Helical" evidence="1">
    <location>
        <begin position="38"/>
        <end position="56"/>
    </location>
</feature>
<keyword evidence="1" id="KW-0812">Transmembrane</keyword>
<dbReference type="Proteomes" id="UP001075387">
    <property type="component" value="Unassembled WGS sequence"/>
</dbReference>
<reference evidence="2" key="1">
    <citation type="submission" date="2022-02" db="EMBL/GenBank/DDBJ databases">
        <title>Crop Bioprotection Bacillus Genome Sequencing.</title>
        <authorList>
            <person name="Dunlap C."/>
        </authorList>
    </citation>
    <scope>NUCLEOTIDE SEQUENCE</scope>
    <source>
        <strain evidence="2">CK3O2B-54A</strain>
    </source>
</reference>
<comment type="caution">
    <text evidence="2">The sequence shown here is derived from an EMBL/GenBank/DDBJ whole genome shotgun (WGS) entry which is preliminary data.</text>
</comment>
<accession>A0AAP3CRA5</accession>
<keyword evidence="1" id="KW-0472">Membrane</keyword>
<dbReference type="EMBL" id="JALAQA010000002">
    <property type="protein sequence ID" value="MCY8508498.1"/>
    <property type="molecule type" value="Genomic_DNA"/>
</dbReference>